<accession>A0A2S7N1Q8</accession>
<evidence type="ECO:0000256" key="1">
    <source>
        <dbReference type="ARBA" id="ARBA00023002"/>
    </source>
</evidence>
<keyword evidence="7" id="KW-1185">Reference proteome</keyword>
<proteinExistence type="predicted"/>
<organism evidence="6 7">
    <name type="scientific">Pradoshia eiseniae</name>
    <dbReference type="NCBI Taxonomy" id="2064768"/>
    <lineage>
        <taxon>Bacteria</taxon>
        <taxon>Bacillati</taxon>
        <taxon>Bacillota</taxon>
        <taxon>Bacilli</taxon>
        <taxon>Bacillales</taxon>
        <taxon>Bacillaceae</taxon>
        <taxon>Pradoshia</taxon>
    </lineage>
</organism>
<dbReference type="SUPFAM" id="SSF48179">
    <property type="entry name" value="6-phosphogluconate dehydrogenase C-terminal domain-like"/>
    <property type="match status" value="1"/>
</dbReference>
<dbReference type="PANTHER" id="PTHR30524">
    <property type="entry name" value="MANNITOL-1-PHOSPHATE 5-DEHYDROGENASE"/>
    <property type="match status" value="1"/>
</dbReference>
<dbReference type="PANTHER" id="PTHR30524:SF0">
    <property type="entry name" value="ALTRONATE OXIDOREDUCTASE-RELATED"/>
    <property type="match status" value="1"/>
</dbReference>
<dbReference type="OrthoDB" id="9768714at2"/>
<dbReference type="InterPro" id="IPR000669">
    <property type="entry name" value="Mannitol_DH"/>
</dbReference>
<dbReference type="Proteomes" id="UP000239663">
    <property type="component" value="Unassembled WGS sequence"/>
</dbReference>
<reference evidence="6 7" key="1">
    <citation type="submission" date="2017-12" db="EMBL/GenBank/DDBJ databases">
        <title>Taxonomic description and draft genome of Pradoshia cofamensis Gen. nov., sp. nov., a thermotolerant bacillale isolated from anterior gut of earthworm Eisenia fetida.</title>
        <authorList>
            <person name="Saha T."/>
            <person name="Chakraborty R."/>
        </authorList>
    </citation>
    <scope>NUCLEOTIDE SEQUENCE [LARGE SCALE GENOMIC DNA]</scope>
    <source>
        <strain evidence="6 7">EAG3</strain>
    </source>
</reference>
<dbReference type="InterPro" id="IPR013118">
    <property type="entry name" value="Mannitol_DH_C"/>
</dbReference>
<dbReference type="Pfam" id="PF01232">
    <property type="entry name" value="Mannitol_dh"/>
    <property type="match status" value="1"/>
</dbReference>
<dbReference type="NCBIfam" id="NF002969">
    <property type="entry name" value="PRK03643.1"/>
    <property type="match status" value="1"/>
</dbReference>
<protein>
    <submittedName>
        <fullName evidence="6">Altronate oxidoreductase</fullName>
        <ecNumber evidence="6">1.1.1.58</ecNumber>
    </submittedName>
</protein>
<dbReference type="Pfam" id="PF08125">
    <property type="entry name" value="Mannitol_dh_C"/>
    <property type="match status" value="1"/>
</dbReference>
<dbReference type="GO" id="GO:0019698">
    <property type="term" value="P:D-galacturonate catabolic process"/>
    <property type="evidence" value="ECO:0007669"/>
    <property type="project" value="TreeGrafter"/>
</dbReference>
<keyword evidence="1 6" id="KW-0560">Oxidoreductase</keyword>
<dbReference type="Gene3D" id="1.10.1040.10">
    <property type="entry name" value="N-(1-d-carboxylethyl)-l-norvaline Dehydrogenase, domain 2"/>
    <property type="match status" value="1"/>
</dbReference>
<dbReference type="Gene3D" id="3.40.50.720">
    <property type="entry name" value="NAD(P)-binding Rossmann-like Domain"/>
    <property type="match status" value="1"/>
</dbReference>
<sequence>MLIEKKEHPEKVLQFGTGNFLRAFADWMIDTMNKQNLFNGSIVIVQSTNNGTANVINEQDGLYTCVLQGISNGKATQEFGVVQSVSRALNIYNEYDEYLLLARSVDLRFIISNTTEAGIIFNENDLLNDQSNNSFPAKLTTFLYHRFLAFNGDKDKGLVIIPCELITQNGDKIKEIVLKYAQIWNLDKDFREWILQANTFCNSLVDRIVPGFPKDQIDEIQEKLGYQDQLIVVGEPYHLWAIEGPEWLKREFPAEQAGLNVKIVKDLEPYRESKVRILNGAHTAMTSVAYLCGIDTVREAVLDRDIKKFLDQLMFKEIIPILHLPKEELNKFADEVLNRFSNPYIHHYLLSISLNAMSKFKARNLTSLLDYVDQFNEIPRALSFSLSAWISFYKGRRFEKSIELVDDEWVLEFFKQQWNRYEGEEMNLRELVVQVLANEQLWDCDLNRIPELTDYVANFLNIIEREGMKVAVQALLLNG</sequence>
<dbReference type="GO" id="GO:0019592">
    <property type="term" value="P:mannitol catabolic process"/>
    <property type="evidence" value="ECO:0007669"/>
    <property type="project" value="TreeGrafter"/>
</dbReference>
<dbReference type="InterPro" id="IPR013328">
    <property type="entry name" value="6PGD_dom2"/>
</dbReference>
<dbReference type="InterPro" id="IPR013131">
    <property type="entry name" value="Mannitol_DH_N"/>
</dbReference>
<evidence type="ECO:0000256" key="2">
    <source>
        <dbReference type="ARBA" id="ARBA00023027"/>
    </source>
</evidence>
<dbReference type="InterPro" id="IPR008927">
    <property type="entry name" value="6-PGluconate_DH-like_C_sf"/>
</dbReference>
<evidence type="ECO:0000313" key="6">
    <source>
        <dbReference type="EMBL" id="PQD95927.1"/>
    </source>
</evidence>
<dbReference type="InterPro" id="IPR036291">
    <property type="entry name" value="NAD(P)-bd_dom_sf"/>
</dbReference>
<dbReference type="EMBL" id="PKOZ01000003">
    <property type="protein sequence ID" value="PQD95927.1"/>
    <property type="molecule type" value="Genomic_DNA"/>
</dbReference>
<evidence type="ECO:0000313" key="7">
    <source>
        <dbReference type="Proteomes" id="UP000239663"/>
    </source>
</evidence>
<keyword evidence="2" id="KW-0520">NAD</keyword>
<dbReference type="EC" id="1.1.1.58" evidence="6"/>
<dbReference type="GO" id="GO:0009026">
    <property type="term" value="F:tagaturonate reductase activity"/>
    <property type="evidence" value="ECO:0007669"/>
    <property type="project" value="UniProtKB-EC"/>
</dbReference>
<evidence type="ECO:0000256" key="3">
    <source>
        <dbReference type="ARBA" id="ARBA00048615"/>
    </source>
</evidence>
<feature type="domain" description="Mannitol dehydrogenase N-terminal" evidence="4">
    <location>
        <begin position="11"/>
        <end position="249"/>
    </location>
</feature>
<name>A0A2S7N1Q8_9BACI</name>
<dbReference type="AlphaFoldDB" id="A0A2S7N1Q8"/>
<dbReference type="SUPFAM" id="SSF51735">
    <property type="entry name" value="NAD(P)-binding Rossmann-fold domains"/>
    <property type="match status" value="1"/>
</dbReference>
<comment type="catalytic activity">
    <reaction evidence="3">
        <text>D-mannitol 1-phosphate + NAD(+) = beta-D-fructose 6-phosphate + NADH + H(+)</text>
        <dbReference type="Rhea" id="RHEA:19661"/>
        <dbReference type="ChEBI" id="CHEBI:15378"/>
        <dbReference type="ChEBI" id="CHEBI:57540"/>
        <dbReference type="ChEBI" id="CHEBI:57634"/>
        <dbReference type="ChEBI" id="CHEBI:57945"/>
        <dbReference type="ChEBI" id="CHEBI:61381"/>
        <dbReference type="EC" id="1.1.1.17"/>
    </reaction>
</comment>
<evidence type="ECO:0000259" key="4">
    <source>
        <dbReference type="Pfam" id="PF01232"/>
    </source>
</evidence>
<gene>
    <name evidence="6" type="ORF">CYL18_07530</name>
</gene>
<feature type="domain" description="Mannitol dehydrogenase C-terminal" evidence="5">
    <location>
        <begin position="266"/>
        <end position="460"/>
    </location>
</feature>
<evidence type="ECO:0000259" key="5">
    <source>
        <dbReference type="Pfam" id="PF08125"/>
    </source>
</evidence>
<dbReference type="GO" id="GO:0005829">
    <property type="term" value="C:cytosol"/>
    <property type="evidence" value="ECO:0007669"/>
    <property type="project" value="TreeGrafter"/>
</dbReference>
<dbReference type="PRINTS" id="PR00084">
    <property type="entry name" value="MTLDHDRGNASE"/>
</dbReference>
<dbReference type="GO" id="GO:0008926">
    <property type="term" value="F:mannitol-1-phosphate 5-dehydrogenase activity"/>
    <property type="evidence" value="ECO:0007669"/>
    <property type="project" value="UniProtKB-EC"/>
</dbReference>
<comment type="caution">
    <text evidence="6">The sequence shown here is derived from an EMBL/GenBank/DDBJ whole genome shotgun (WGS) entry which is preliminary data.</text>
</comment>